<keyword evidence="4 9" id="KW-1134">Transmembrane beta strand</keyword>
<keyword evidence="6 10" id="KW-0798">TonB box</keyword>
<evidence type="ECO:0000256" key="7">
    <source>
        <dbReference type="ARBA" id="ARBA00023136"/>
    </source>
</evidence>
<dbReference type="EMBL" id="CP093379">
    <property type="protein sequence ID" value="UNM97414.1"/>
    <property type="molecule type" value="Genomic_DNA"/>
</dbReference>
<evidence type="ECO:0000256" key="12">
    <source>
        <dbReference type="SAM" id="SignalP"/>
    </source>
</evidence>
<feature type="domain" description="TonB-dependent receptor plug" evidence="14">
    <location>
        <begin position="81"/>
        <end position="170"/>
    </location>
</feature>
<feature type="signal peptide" evidence="12">
    <location>
        <begin position="1"/>
        <end position="27"/>
    </location>
</feature>
<feature type="region of interest" description="Disordered" evidence="11">
    <location>
        <begin position="220"/>
        <end position="247"/>
    </location>
</feature>
<evidence type="ECO:0000256" key="9">
    <source>
        <dbReference type="PROSITE-ProRule" id="PRU01360"/>
    </source>
</evidence>
<feature type="domain" description="TonB-dependent receptor-like beta-barrel" evidence="13">
    <location>
        <begin position="680"/>
        <end position="943"/>
    </location>
</feature>
<evidence type="ECO:0000313" key="15">
    <source>
        <dbReference type="EMBL" id="UNM97414.1"/>
    </source>
</evidence>
<evidence type="ECO:0000259" key="14">
    <source>
        <dbReference type="Pfam" id="PF07715"/>
    </source>
</evidence>
<evidence type="ECO:0000256" key="8">
    <source>
        <dbReference type="ARBA" id="ARBA00023237"/>
    </source>
</evidence>
<dbReference type="InterPro" id="IPR037066">
    <property type="entry name" value="Plug_dom_sf"/>
</dbReference>
<keyword evidence="7 9" id="KW-0472">Membrane</keyword>
<dbReference type="InterPro" id="IPR036942">
    <property type="entry name" value="Beta-barrel_TonB_sf"/>
</dbReference>
<organism evidence="15 16">
    <name type="scientific">Ignatzschineria rhizosphaerae</name>
    <dbReference type="NCBI Taxonomy" id="2923279"/>
    <lineage>
        <taxon>Bacteria</taxon>
        <taxon>Pseudomonadati</taxon>
        <taxon>Pseudomonadota</taxon>
        <taxon>Gammaproteobacteria</taxon>
        <taxon>Cardiobacteriales</taxon>
        <taxon>Ignatzschineriaceae</taxon>
        <taxon>Ignatzschineria</taxon>
    </lineage>
</organism>
<evidence type="ECO:0000256" key="5">
    <source>
        <dbReference type="ARBA" id="ARBA00022692"/>
    </source>
</evidence>
<protein>
    <submittedName>
        <fullName evidence="15">TonB-dependent receptor</fullName>
    </submittedName>
</protein>
<feature type="chain" id="PRO_5045464457" evidence="12">
    <location>
        <begin position="28"/>
        <end position="972"/>
    </location>
</feature>
<evidence type="ECO:0000259" key="13">
    <source>
        <dbReference type="Pfam" id="PF00593"/>
    </source>
</evidence>
<proteinExistence type="inferred from homology"/>
<dbReference type="InterPro" id="IPR000531">
    <property type="entry name" value="Beta-barrel_TonB"/>
</dbReference>
<evidence type="ECO:0000256" key="11">
    <source>
        <dbReference type="SAM" id="MobiDB-lite"/>
    </source>
</evidence>
<dbReference type="InterPro" id="IPR012910">
    <property type="entry name" value="Plug_dom"/>
</dbReference>
<dbReference type="Gene3D" id="2.40.170.20">
    <property type="entry name" value="TonB-dependent receptor, beta-barrel domain"/>
    <property type="match status" value="2"/>
</dbReference>
<evidence type="ECO:0000256" key="6">
    <source>
        <dbReference type="ARBA" id="ARBA00023077"/>
    </source>
</evidence>
<evidence type="ECO:0000256" key="4">
    <source>
        <dbReference type="ARBA" id="ARBA00022452"/>
    </source>
</evidence>
<dbReference type="RefSeq" id="WP_242152878.1">
    <property type="nucleotide sequence ID" value="NZ_CP093379.1"/>
</dbReference>
<keyword evidence="12" id="KW-0732">Signal</keyword>
<keyword evidence="8 9" id="KW-0998">Cell outer membrane</keyword>
<keyword evidence="3 9" id="KW-0813">Transport</keyword>
<comment type="subcellular location">
    <subcellularLocation>
        <location evidence="1 9">Cell outer membrane</location>
        <topology evidence="1 9">Multi-pass membrane protein</topology>
    </subcellularLocation>
</comment>
<gene>
    <name evidence="15" type="ORF">MMG00_06105</name>
</gene>
<dbReference type="PANTHER" id="PTHR30069:SF41">
    <property type="entry name" value="HEME_HEMOPEXIN UTILIZATION PROTEIN C"/>
    <property type="match status" value="1"/>
</dbReference>
<keyword evidence="16" id="KW-1185">Reference proteome</keyword>
<sequence>MSYSGKLRLHPLAVAVFCLCSVQVIYADEKQAEIKDQIQLDAKDAIGLGRILVKAQPEGESGDAQGYDEVYNQDMSSVYRGREEIERFKGKSPADIFKGMAGVYSGDSRNSGSVDINIRGIQGQGRVPVTIDGTEQGVTVYRGYFGASNRNYVDPSLISSITVEKGGTLSTDVKTSVGGGVAMKTLGIDDVVALDQKFGIDFQMDTSTNTTKPRLPDLSLIGTDYRDDPSKKGGGWETSTHILKDPKSRGSQSDWFNLRDGSMRIAGGYRGEIFDLMAAVSYRKQGNYFSGKRGASGYYSENADDEAFMANVAEIYKPGSEVLNTSSTNRSLLLKNTWYLSDEQRLLLTARHSLIEHGELMPSRIIRYADGGIQQWPTSKINQRAYSAQYKWNPADNPWIDTNINVWQTVTNSDTYTGDGYVFDLKSQDWGWNSCRDQNPDDPSVCVRDDQQHLYQNTALAHSRDTRWGITANNTMLLMENLKFTAGIDYQREKLRSATNTREGRRRSTSLMFNFEWQPIPSVTINAGVKRNSYSSFDDRLAQARRNKEHNLQRMNVSSQKIMANRAITQDEYDFYQNTDNMLNNFTTEERIDWIASNPDGWDEYVTLKQSVNTPFEYDKGRVKEGFIYSQRADGKYYREDNPYLNGTISSEMVMNPVTGELEPLYKVTGTDSVFPAFENDAQKFAPVTRKSGHAWSPIVSIGWDMTDYSKVYARFAKDTRFPSMFESTVGFFNSGVRDQITLKPEKSRNFEVGYVYDLSWLPNTEASDIKISYYDTKLNNVIERDTEMHISQIDVMKTKGIEVQARYSTGKYYATLGMNYNLKNKSCDESSSMRLDYTGNFPTCVDGGFPIGYLRTHMIPKYSINLGMGGKFFNNQLEVSANFNYHSKARNGQEEQMMKDGLFPAQGLNNNPIRWDSALVVDLFMKYKIDKDMSINFSGHNLTNQYYIDPLTRSFMPAPGRTFRIGFEGKL</sequence>
<name>A0ABY3X6M5_9GAMM</name>
<keyword evidence="5 9" id="KW-0812">Transmembrane</keyword>
<comment type="similarity">
    <text evidence="2 9 10">Belongs to the TonB-dependent receptor family.</text>
</comment>
<evidence type="ECO:0000256" key="2">
    <source>
        <dbReference type="ARBA" id="ARBA00009810"/>
    </source>
</evidence>
<evidence type="ECO:0000313" key="16">
    <source>
        <dbReference type="Proteomes" id="UP000829542"/>
    </source>
</evidence>
<evidence type="ECO:0000256" key="1">
    <source>
        <dbReference type="ARBA" id="ARBA00004571"/>
    </source>
</evidence>
<dbReference type="InterPro" id="IPR039426">
    <property type="entry name" value="TonB-dep_rcpt-like"/>
</dbReference>
<reference evidence="15 16" key="1">
    <citation type="submission" date="2022-03" db="EMBL/GenBank/DDBJ databases">
        <title>Ignatzschineria rhizosphaerae HR5S32.</title>
        <authorList>
            <person name="Sun J.Q."/>
            <person name="Feng J.Y."/>
        </authorList>
    </citation>
    <scope>NUCLEOTIDE SEQUENCE [LARGE SCALE GENOMIC DNA]</scope>
    <source>
        <strain evidence="15 16">HR5S32</strain>
    </source>
</reference>
<dbReference type="Pfam" id="PF07715">
    <property type="entry name" value="Plug"/>
    <property type="match status" value="1"/>
</dbReference>
<keyword evidence="15" id="KW-0675">Receptor</keyword>
<evidence type="ECO:0000256" key="10">
    <source>
        <dbReference type="RuleBase" id="RU003357"/>
    </source>
</evidence>
<evidence type="ECO:0000256" key="3">
    <source>
        <dbReference type="ARBA" id="ARBA00022448"/>
    </source>
</evidence>
<dbReference type="Proteomes" id="UP000829542">
    <property type="component" value="Chromosome"/>
</dbReference>
<dbReference type="PANTHER" id="PTHR30069">
    <property type="entry name" value="TONB-DEPENDENT OUTER MEMBRANE RECEPTOR"/>
    <property type="match status" value="1"/>
</dbReference>
<dbReference type="Gene3D" id="2.170.130.10">
    <property type="entry name" value="TonB-dependent receptor, plug domain"/>
    <property type="match status" value="1"/>
</dbReference>
<dbReference type="PROSITE" id="PS52016">
    <property type="entry name" value="TONB_DEPENDENT_REC_3"/>
    <property type="match status" value="1"/>
</dbReference>
<dbReference type="Pfam" id="PF00593">
    <property type="entry name" value="TonB_dep_Rec_b-barrel"/>
    <property type="match status" value="1"/>
</dbReference>
<accession>A0ABY3X6M5</accession>
<dbReference type="SUPFAM" id="SSF56935">
    <property type="entry name" value="Porins"/>
    <property type="match status" value="1"/>
</dbReference>